<accession>A0A5M9I3A7</accession>
<evidence type="ECO:0000256" key="1">
    <source>
        <dbReference type="SAM" id="Phobius"/>
    </source>
</evidence>
<dbReference type="EMBL" id="VMSO01000004">
    <property type="protein sequence ID" value="KAA8502091.1"/>
    <property type="molecule type" value="Genomic_DNA"/>
</dbReference>
<dbReference type="AlphaFoldDB" id="A0A5M9I3A7"/>
<gene>
    <name evidence="2" type="ORF">FNY66_04935</name>
</gene>
<feature type="transmembrane region" description="Helical" evidence="1">
    <location>
        <begin position="159"/>
        <end position="180"/>
    </location>
</feature>
<keyword evidence="1" id="KW-0812">Transmembrane</keyword>
<organism evidence="2 3">
    <name type="scientific">Mediterraneibacter catenae</name>
    <dbReference type="NCBI Taxonomy" id="2594882"/>
    <lineage>
        <taxon>Bacteria</taxon>
        <taxon>Bacillati</taxon>
        <taxon>Bacillota</taxon>
        <taxon>Clostridia</taxon>
        <taxon>Lachnospirales</taxon>
        <taxon>Lachnospiraceae</taxon>
        <taxon>Mediterraneibacter</taxon>
    </lineage>
</organism>
<dbReference type="OrthoDB" id="8757095at2"/>
<keyword evidence="3" id="KW-1185">Reference proteome</keyword>
<comment type="caution">
    <text evidence="2">The sequence shown here is derived from an EMBL/GenBank/DDBJ whole genome shotgun (WGS) entry which is preliminary data.</text>
</comment>
<protein>
    <submittedName>
        <fullName evidence="2">DUF2812 domain-containing protein</fullName>
    </submittedName>
</protein>
<feature type="transmembrane region" description="Helical" evidence="1">
    <location>
        <begin position="201"/>
        <end position="222"/>
    </location>
</feature>
<feature type="transmembrane region" description="Helical" evidence="1">
    <location>
        <begin position="228"/>
        <end position="247"/>
    </location>
</feature>
<keyword evidence="1" id="KW-0472">Membrane</keyword>
<dbReference type="Pfam" id="PF11193">
    <property type="entry name" value="DUF2812"/>
    <property type="match status" value="1"/>
</dbReference>
<name>A0A5M9I3A7_9FIRM</name>
<feature type="transmembrane region" description="Helical" evidence="1">
    <location>
        <begin position="135"/>
        <end position="153"/>
    </location>
</feature>
<keyword evidence="1" id="KW-1133">Transmembrane helix</keyword>
<sequence length="254" mass="29116">MCLTPRKNGSRNFLTMQSSWRWRAMIRFRLYFDKDKETAWLNEMSGCGWAMNGFFAGFYRFEKCEPGEYTYQIDFGDELYSVSDEYRGLMEDIGAEIVALWGYWIILRKPAAEGPFELYTDPESMIEHYTKIRRMFKAVTILELVGLFIEIGCGMDGNMFGWAFAVLIAALVLVCINAVIRTNEVIAELEEQKSGIAAEKNGRYISVLLPIGLLINSGLIMIEESVSSFISYPLHFFAIIMMAVGLVQTMRKRK</sequence>
<proteinExistence type="predicted"/>
<dbReference type="Proteomes" id="UP000322025">
    <property type="component" value="Unassembled WGS sequence"/>
</dbReference>
<dbReference type="InterPro" id="IPR021359">
    <property type="entry name" value="DUF2812"/>
</dbReference>
<evidence type="ECO:0000313" key="2">
    <source>
        <dbReference type="EMBL" id="KAA8502091.1"/>
    </source>
</evidence>
<evidence type="ECO:0000313" key="3">
    <source>
        <dbReference type="Proteomes" id="UP000322025"/>
    </source>
</evidence>
<reference evidence="2" key="1">
    <citation type="submission" date="2019-07" db="EMBL/GenBank/DDBJ databases">
        <authorList>
            <person name="Wongkuna S."/>
            <person name="Scaria J."/>
        </authorList>
    </citation>
    <scope>NUCLEOTIDE SEQUENCE [LARGE SCALE GENOMIC DNA]</scope>
    <source>
        <strain evidence="2">SW178</strain>
    </source>
</reference>